<gene>
    <name evidence="7" type="ORF">B9G79_00700</name>
</gene>
<evidence type="ECO:0000313" key="8">
    <source>
        <dbReference type="Proteomes" id="UP000197003"/>
    </source>
</evidence>
<evidence type="ECO:0000256" key="4">
    <source>
        <dbReference type="ARBA" id="ARBA00023136"/>
    </source>
</evidence>
<keyword evidence="5" id="KW-0862">Zinc</keyword>
<keyword evidence="2 6" id="KW-0812">Transmembrane</keyword>
<evidence type="ECO:0000256" key="2">
    <source>
        <dbReference type="ARBA" id="ARBA00022692"/>
    </source>
</evidence>
<dbReference type="GO" id="GO:0016020">
    <property type="term" value="C:membrane"/>
    <property type="evidence" value="ECO:0007669"/>
    <property type="project" value="UniProtKB-SubCell"/>
</dbReference>
<feature type="transmembrane region" description="Helical" evidence="6">
    <location>
        <begin position="12"/>
        <end position="34"/>
    </location>
</feature>
<evidence type="ECO:0000256" key="6">
    <source>
        <dbReference type="SAM" id="Phobius"/>
    </source>
</evidence>
<dbReference type="EMBL" id="CP020946">
    <property type="protein sequence ID" value="ASD62184.1"/>
    <property type="molecule type" value="Genomic_DNA"/>
</dbReference>
<dbReference type="PANTHER" id="PTHR20855">
    <property type="entry name" value="ADIPOR/PROGESTIN RECEPTOR-RELATED"/>
    <property type="match status" value="1"/>
</dbReference>
<reference evidence="7 8" key="1">
    <citation type="submission" date="2017-04" db="EMBL/GenBank/DDBJ databases">
        <title>Whole genome sequence of Bdellovibrio bacteriovorus strain SSB218315.</title>
        <authorList>
            <person name="Oyedara O."/>
            <person name="Rodriguez-Perez M.A."/>
        </authorList>
    </citation>
    <scope>NUCLEOTIDE SEQUENCE [LARGE SCALE GENOMIC DNA]</scope>
    <source>
        <strain evidence="7 8">SSB218315</strain>
    </source>
</reference>
<feature type="transmembrane region" description="Helical" evidence="6">
    <location>
        <begin position="102"/>
        <end position="120"/>
    </location>
</feature>
<feature type="transmembrane region" description="Helical" evidence="6">
    <location>
        <begin position="132"/>
        <end position="150"/>
    </location>
</feature>
<dbReference type="PROSITE" id="PS51257">
    <property type="entry name" value="PROKAR_LIPOPROTEIN"/>
    <property type="match status" value="1"/>
</dbReference>
<keyword evidence="5" id="KW-0479">Metal-binding</keyword>
<keyword evidence="4 6" id="KW-0472">Membrane</keyword>
<accession>A0A1Z3N3Y1</accession>
<dbReference type="Proteomes" id="UP000197003">
    <property type="component" value="Chromosome"/>
</dbReference>
<dbReference type="AlphaFoldDB" id="A0A1Z3N3Y1"/>
<feature type="transmembrane region" description="Helical" evidence="6">
    <location>
        <begin position="46"/>
        <end position="65"/>
    </location>
</feature>
<feature type="binding site" evidence="5">
    <location>
        <position position="64"/>
    </location>
    <ligand>
        <name>Zn(2+)</name>
        <dbReference type="ChEBI" id="CHEBI:29105"/>
    </ligand>
</feature>
<dbReference type="Pfam" id="PF03006">
    <property type="entry name" value="HlyIII"/>
    <property type="match status" value="1"/>
</dbReference>
<protein>
    <submittedName>
        <fullName evidence="7">Hemolysin III</fullName>
    </submittedName>
</protein>
<feature type="binding site" evidence="5">
    <location>
        <position position="189"/>
    </location>
    <ligand>
        <name>Zn(2+)</name>
        <dbReference type="ChEBI" id="CHEBI:29105"/>
    </ligand>
</feature>
<dbReference type="OrthoDB" id="5292759at2"/>
<evidence type="ECO:0000256" key="3">
    <source>
        <dbReference type="ARBA" id="ARBA00022989"/>
    </source>
</evidence>
<evidence type="ECO:0000256" key="1">
    <source>
        <dbReference type="ARBA" id="ARBA00004141"/>
    </source>
</evidence>
<dbReference type="InterPro" id="IPR004254">
    <property type="entry name" value="AdipoR/HlyIII-related"/>
</dbReference>
<comment type="subcellular location">
    <subcellularLocation>
        <location evidence="1">Membrane</location>
        <topology evidence="1">Multi-pass membrane protein</topology>
    </subcellularLocation>
</comment>
<feature type="transmembrane region" description="Helical" evidence="6">
    <location>
        <begin position="156"/>
        <end position="175"/>
    </location>
</feature>
<dbReference type="GO" id="GO:0046872">
    <property type="term" value="F:metal ion binding"/>
    <property type="evidence" value="ECO:0007669"/>
    <property type="project" value="UniProtKB-KW"/>
</dbReference>
<feature type="transmembrane region" description="Helical" evidence="6">
    <location>
        <begin position="187"/>
        <end position="207"/>
    </location>
</feature>
<organism evidence="7 8">
    <name type="scientific">Bdellovibrio bacteriovorus</name>
    <dbReference type="NCBI Taxonomy" id="959"/>
    <lineage>
        <taxon>Bacteria</taxon>
        <taxon>Pseudomonadati</taxon>
        <taxon>Bdellovibrionota</taxon>
        <taxon>Bdellovibrionia</taxon>
        <taxon>Bdellovibrionales</taxon>
        <taxon>Pseudobdellovibrionaceae</taxon>
        <taxon>Bdellovibrio</taxon>
    </lineage>
</organism>
<evidence type="ECO:0000313" key="7">
    <source>
        <dbReference type="EMBL" id="ASD62184.1"/>
    </source>
</evidence>
<proteinExistence type="predicted"/>
<evidence type="ECO:0000256" key="5">
    <source>
        <dbReference type="PIRSR" id="PIRSR604254-1"/>
    </source>
</evidence>
<keyword evidence="3 6" id="KW-1133">Transmembrane helix</keyword>
<name>A0A1Z3N3Y1_BDEBC</name>
<sequence length="208" mass="23232">MIQKIEHGERLNVVTHAIGALLALIGCALLLGLAATKHDTWKIFSFGVYAVCTVGLYCISTIYHGTRGERKNLYRRLDYIGIYLKIAGGYTPYALLALRGTLGWVILGIVWSLAVVGIFWELLNPKNRLPSLLLYSTMAVTIFPFIKYLMDAIPPMGFAMIIAGFISYGIGMFFFLNDERIKHGHGVWHVCVMGGTALQYLCLLIYFT</sequence>
<dbReference type="RefSeq" id="WP_088563843.1">
    <property type="nucleotide sequence ID" value="NZ_CP020946.1"/>
</dbReference>
<feature type="transmembrane region" description="Helical" evidence="6">
    <location>
        <begin position="77"/>
        <end position="96"/>
    </location>
</feature>
<feature type="binding site" evidence="5">
    <location>
        <position position="185"/>
    </location>
    <ligand>
        <name>Zn(2+)</name>
        <dbReference type="ChEBI" id="CHEBI:29105"/>
    </ligand>
</feature>
<dbReference type="PANTHER" id="PTHR20855:SF3">
    <property type="entry name" value="LD03007P"/>
    <property type="match status" value="1"/>
</dbReference>